<dbReference type="Pfam" id="PF24660">
    <property type="entry name" value="PGAP1_3rd"/>
    <property type="match status" value="1"/>
</dbReference>
<evidence type="ECO:0000256" key="11">
    <source>
        <dbReference type="SAM" id="SignalP"/>
    </source>
</evidence>
<evidence type="ECO:0000313" key="15">
    <source>
        <dbReference type="RefSeq" id="XP_013405070.1"/>
    </source>
</evidence>
<dbReference type="GO" id="GO:0006888">
    <property type="term" value="P:endoplasmic reticulum to Golgi vesicle-mediated transport"/>
    <property type="evidence" value="ECO:0007669"/>
    <property type="project" value="TreeGrafter"/>
</dbReference>
<evidence type="ECO:0000256" key="5">
    <source>
        <dbReference type="ARBA" id="ARBA00022801"/>
    </source>
</evidence>
<feature type="transmembrane region" description="Helical" evidence="10">
    <location>
        <begin position="642"/>
        <end position="667"/>
    </location>
</feature>
<dbReference type="RefSeq" id="XP_013405070.1">
    <property type="nucleotide sequence ID" value="XM_013549616.2"/>
</dbReference>
<evidence type="ECO:0000256" key="3">
    <source>
        <dbReference type="ARBA" id="ARBA00022448"/>
    </source>
</evidence>
<comment type="similarity">
    <text evidence="2 10">Belongs to the GPI inositol-deacylase family.</text>
</comment>
<feature type="domain" description="GPI inositol-deacylase transmembrane" evidence="13">
    <location>
        <begin position="613"/>
        <end position="900"/>
    </location>
</feature>
<feature type="transmembrane region" description="Helical" evidence="10">
    <location>
        <begin position="765"/>
        <end position="783"/>
    </location>
</feature>
<dbReference type="SUPFAM" id="SSF53474">
    <property type="entry name" value="alpha/beta-Hydrolases"/>
    <property type="match status" value="1"/>
</dbReference>
<dbReference type="PANTHER" id="PTHR15495:SF7">
    <property type="entry name" value="GPI INOSITOL-DEACYLASE"/>
    <property type="match status" value="1"/>
</dbReference>
<dbReference type="Gene3D" id="3.40.50.1820">
    <property type="entry name" value="alpha/beta hydrolase"/>
    <property type="match status" value="1"/>
</dbReference>
<keyword evidence="7 10" id="KW-0653">Protein transport</keyword>
<dbReference type="InterPro" id="IPR029058">
    <property type="entry name" value="AB_hydrolase_fold"/>
</dbReference>
<dbReference type="InterPro" id="IPR012908">
    <property type="entry name" value="PGAP1-ab_dom-like"/>
</dbReference>
<dbReference type="KEGG" id="lak:106169946"/>
<dbReference type="Pfam" id="PF07819">
    <property type="entry name" value="PGAP1"/>
    <property type="match status" value="1"/>
</dbReference>
<feature type="transmembrane region" description="Helical" evidence="10">
    <location>
        <begin position="889"/>
        <end position="906"/>
    </location>
</feature>
<dbReference type="STRING" id="7574.A0A1S3J3U6"/>
<sequence>MAEPLTRDILLWCVLFALGLHDFLTNFEENGCEMTYMFQYPQYTKINLKKNVKEKFPRYDLYIYGEGEYAVKLRSLKLTGIPVLFIPGNAGSYKQVRSLASVALQKSNTRKDNIHFNYFSVDLNEEMSGIYGGVLQDQTEFVHECIKAILKLYKSSTHIPDSVVVVGHSMGGMVARGLFTLPGFDPKLVHLIITQATPHRSPVIDIDIRQSEFYDRVNGYWRDNMNGSLKDVTVFSTGGGYRDILVRNRLTSLDGIIPEERSISSQTMSVPKAWVSTDHLCIVWCKQTVLVTKRAMFDVIDTKKRQITRDVDHKVAVFRHHFVHHSGTKKSPGVATAASTTVKLNTKTKWEVKKQKSWNFFRDISKSTRYLVVPVQKGKSFVAVSNVDLEDWIIGCTADANGSCSEGISLASKGSLIPPMKSGKKMILLKPENIEGFSHLILVVPKDQTLAEITAELYNPEERNIAFEPPPFFQRVLKLLKGFPKSIMESEPFLESTTPGAVFYNVSLPSLSMVWQAYAAQLLTINCEKTESGNFRSNLMMYNEPWSQERTYAFSSLGQTGNLSLKLHAGMPDDSRDAAEFYILLHPGCTYKVQIAVAYKELFGQYVRFYALLLPSYIVANILMALLYQLKCLGKPDGDCPTFLYALGTYGQSWRVVLIAGILARIARITSVYEQLVGLGIPDNDHRSLDQKDISWHTLHGPVLYLLATAIVVVNVWVITATIAVISRITELVLRIFRPVIYLSFLKYPALLGAAYAAYFHCGALGLQILYMIALIKVLYYSIESRVSDDREGATRQYNLHFSLLLVWMVLYILNSPAFIVWVKNLPYTNKLMHDPSSLTALAATGVMFMIDLGNHTSLNRSIYKWVSSVMHLLTVIMLMYAVESIYRIPYFIVIMLGLLGLAQVVQQGVLPVQHKQKAD</sequence>
<keyword evidence="5 10" id="KW-0378">Hydrolase</keyword>
<feature type="transmembrane region" description="Helical" evidence="10">
    <location>
        <begin position="866"/>
        <end position="883"/>
    </location>
</feature>
<dbReference type="AlphaFoldDB" id="A0A1S3J3U6"/>
<keyword evidence="4 10" id="KW-0812">Transmembrane</keyword>
<proteinExistence type="inferred from homology"/>
<keyword evidence="3 10" id="KW-0813">Transport</keyword>
<dbReference type="PANTHER" id="PTHR15495">
    <property type="entry name" value="NEGATIVE REGULATOR OF VESICLE FORMATION-RELATED"/>
    <property type="match status" value="1"/>
</dbReference>
<dbReference type="GO" id="GO:0005789">
    <property type="term" value="C:endoplasmic reticulum membrane"/>
    <property type="evidence" value="ECO:0007669"/>
    <property type="project" value="UniProtKB-SubCell"/>
</dbReference>
<dbReference type="GO" id="GO:0050185">
    <property type="term" value="F:phosphatidylinositol deacylase activity"/>
    <property type="evidence" value="ECO:0007669"/>
    <property type="project" value="TreeGrafter"/>
</dbReference>
<keyword evidence="11" id="KW-0732">Signal</keyword>
<protein>
    <recommendedName>
        <fullName evidence="10">GPI inositol-deacylase</fullName>
        <ecNumber evidence="10">3.1.-.-</ecNumber>
    </recommendedName>
</protein>
<accession>A0A1S3J3U6</accession>
<comment type="function">
    <text evidence="10">Involved in inositol deacylation of GPI-anchored proteins which plays important roles in the quality control and ER-associated degradation of GPI-anchored proteins.</text>
</comment>
<evidence type="ECO:0000256" key="10">
    <source>
        <dbReference type="RuleBase" id="RU365011"/>
    </source>
</evidence>
<keyword evidence="9 10" id="KW-0472">Membrane</keyword>
<evidence type="ECO:0000256" key="4">
    <source>
        <dbReference type="ARBA" id="ARBA00022692"/>
    </source>
</evidence>
<feature type="domain" description="GPI inositol-deacylase PGAP1-like alpha/beta" evidence="12">
    <location>
        <begin position="78"/>
        <end position="298"/>
    </location>
</feature>
<dbReference type="InterPro" id="IPR056824">
    <property type="entry name" value="PGAP1_TMD"/>
</dbReference>
<evidence type="ECO:0000256" key="6">
    <source>
        <dbReference type="ARBA" id="ARBA00022824"/>
    </source>
</evidence>
<dbReference type="OrthoDB" id="348976at2759"/>
<evidence type="ECO:0000256" key="2">
    <source>
        <dbReference type="ARBA" id="ARBA00006931"/>
    </source>
</evidence>
<reference evidence="15" key="1">
    <citation type="submission" date="2025-08" db="UniProtKB">
        <authorList>
            <consortium name="RefSeq"/>
        </authorList>
    </citation>
    <scope>IDENTIFICATION</scope>
    <source>
        <tissue evidence="15">Gonads</tissue>
    </source>
</reference>
<name>A0A1S3J3U6_LINAN</name>
<organism evidence="14 15">
    <name type="scientific">Lingula anatina</name>
    <name type="common">Brachiopod</name>
    <name type="synonym">Lingula unguis</name>
    <dbReference type="NCBI Taxonomy" id="7574"/>
    <lineage>
        <taxon>Eukaryota</taxon>
        <taxon>Metazoa</taxon>
        <taxon>Spiralia</taxon>
        <taxon>Lophotrochozoa</taxon>
        <taxon>Brachiopoda</taxon>
        <taxon>Linguliformea</taxon>
        <taxon>Lingulata</taxon>
        <taxon>Lingulida</taxon>
        <taxon>Linguloidea</taxon>
        <taxon>Lingulidae</taxon>
        <taxon>Lingula</taxon>
    </lineage>
</organism>
<feature type="transmembrane region" description="Helical" evidence="10">
    <location>
        <begin position="836"/>
        <end position="854"/>
    </location>
</feature>
<evidence type="ECO:0000256" key="1">
    <source>
        <dbReference type="ARBA" id="ARBA00004477"/>
    </source>
</evidence>
<keyword evidence="14" id="KW-1185">Reference proteome</keyword>
<evidence type="ECO:0000256" key="8">
    <source>
        <dbReference type="ARBA" id="ARBA00022989"/>
    </source>
</evidence>
<gene>
    <name evidence="15" type="primary">LOC106169946</name>
</gene>
<dbReference type="Proteomes" id="UP000085678">
    <property type="component" value="Unplaced"/>
</dbReference>
<evidence type="ECO:0000259" key="13">
    <source>
        <dbReference type="Pfam" id="PF25140"/>
    </source>
</evidence>
<dbReference type="GeneID" id="106169946"/>
<feature type="transmembrane region" description="Helical" evidence="10">
    <location>
        <begin position="739"/>
        <end position="759"/>
    </location>
</feature>
<evidence type="ECO:0000313" key="14">
    <source>
        <dbReference type="Proteomes" id="UP000085678"/>
    </source>
</evidence>
<evidence type="ECO:0000256" key="9">
    <source>
        <dbReference type="ARBA" id="ARBA00023136"/>
    </source>
</evidence>
<dbReference type="GO" id="GO:0006505">
    <property type="term" value="P:GPI anchor metabolic process"/>
    <property type="evidence" value="ECO:0007669"/>
    <property type="project" value="TreeGrafter"/>
</dbReference>
<evidence type="ECO:0000259" key="12">
    <source>
        <dbReference type="Pfam" id="PF07819"/>
    </source>
</evidence>
<dbReference type="GO" id="GO:0015031">
    <property type="term" value="P:protein transport"/>
    <property type="evidence" value="ECO:0007669"/>
    <property type="project" value="UniProtKB-KW"/>
</dbReference>
<dbReference type="Pfam" id="PF25140">
    <property type="entry name" value="PGAP1_TMD"/>
    <property type="match status" value="1"/>
</dbReference>
<comment type="subcellular location">
    <subcellularLocation>
        <location evidence="1">Endoplasmic reticulum membrane</location>
        <topology evidence="1">Multi-pass membrane protein</topology>
    </subcellularLocation>
</comment>
<feature type="transmembrane region" description="Helical" evidence="10">
    <location>
        <begin position="804"/>
        <end position="824"/>
    </location>
</feature>
<keyword evidence="8 10" id="KW-1133">Transmembrane helix</keyword>
<feature type="transmembrane region" description="Helical" evidence="10">
    <location>
        <begin position="609"/>
        <end position="630"/>
    </location>
</feature>
<dbReference type="EC" id="3.1.-.-" evidence="10"/>
<dbReference type="FunCoup" id="A0A1S3J3U6">
    <property type="interactions" value="1536"/>
</dbReference>
<dbReference type="InterPro" id="IPR039529">
    <property type="entry name" value="PGAP1/BST1"/>
</dbReference>
<feature type="chain" id="PRO_5010295466" description="GPI inositol-deacylase" evidence="11">
    <location>
        <begin position="20"/>
        <end position="920"/>
    </location>
</feature>
<keyword evidence="6 10" id="KW-0256">Endoplasmic reticulum</keyword>
<dbReference type="InParanoid" id="A0A1S3J3U6"/>
<feature type="signal peptide" evidence="11">
    <location>
        <begin position="1"/>
        <end position="19"/>
    </location>
</feature>
<feature type="transmembrane region" description="Helical" evidence="10">
    <location>
        <begin position="703"/>
        <end position="727"/>
    </location>
</feature>
<evidence type="ECO:0000256" key="7">
    <source>
        <dbReference type="ARBA" id="ARBA00022927"/>
    </source>
</evidence>